<feature type="compositionally biased region" description="Basic residues" evidence="4">
    <location>
        <begin position="177"/>
        <end position="192"/>
    </location>
</feature>
<protein>
    <submittedName>
        <fullName evidence="5">Uncharacterized protein</fullName>
    </submittedName>
</protein>
<sequence>MVIENVRGLLSTRAGTHTVRDVEPCPRCMGDPPAQPDMRALGLLLADLADLGYDAAWCCVHACDIGAPHRRARVFLASWPAMPLPGKAVEDADGEPGQQRGLPAPGQTQGRGPRSEPGRRGRASAADPESERRCQGLSEPALQERQFHPGLHGGNASCRETTGRNTGATATCPATPCRHRGRSGARCHRGRGHQTPAAHPDLVGRSWRCGHHPETQRRHESADGRHSPARWWGDFLPAIRRWEHVSERAAPSPTQPGTRRLSAEFVEWMMGLPAGWVTGTGELSRAAQLHLLGNSVVTRQAAHAINLLLPDGIPPHAHRM</sequence>
<dbReference type="AlphaFoldDB" id="A0A3S2W627"/>
<dbReference type="Gene3D" id="3.40.50.150">
    <property type="entry name" value="Vaccinia Virus protein VP39"/>
    <property type="match status" value="1"/>
</dbReference>
<evidence type="ECO:0000313" key="5">
    <source>
        <dbReference type="EMBL" id="RVU29009.1"/>
    </source>
</evidence>
<keyword evidence="3" id="KW-0680">Restriction system</keyword>
<accession>A0A3S2W627</accession>
<dbReference type="InterPro" id="IPR029063">
    <property type="entry name" value="SAM-dependent_MTases_sf"/>
</dbReference>
<dbReference type="GO" id="GO:0008168">
    <property type="term" value="F:methyltransferase activity"/>
    <property type="evidence" value="ECO:0007669"/>
    <property type="project" value="UniProtKB-KW"/>
</dbReference>
<feature type="compositionally biased region" description="Polar residues" evidence="4">
    <location>
        <begin position="158"/>
        <end position="167"/>
    </location>
</feature>
<dbReference type="Proteomes" id="UP000283128">
    <property type="component" value="Unassembled WGS sequence"/>
</dbReference>
<evidence type="ECO:0000313" key="6">
    <source>
        <dbReference type="Proteomes" id="UP000283128"/>
    </source>
</evidence>
<dbReference type="GO" id="GO:0032259">
    <property type="term" value="P:methylation"/>
    <property type="evidence" value="ECO:0007669"/>
    <property type="project" value="UniProtKB-KW"/>
</dbReference>
<dbReference type="Pfam" id="PF00145">
    <property type="entry name" value="DNA_methylase"/>
    <property type="match status" value="1"/>
</dbReference>
<feature type="region of interest" description="Disordered" evidence="4">
    <location>
        <begin position="86"/>
        <end position="205"/>
    </location>
</feature>
<keyword evidence="6" id="KW-1185">Reference proteome</keyword>
<evidence type="ECO:0000256" key="3">
    <source>
        <dbReference type="ARBA" id="ARBA00022747"/>
    </source>
</evidence>
<dbReference type="GO" id="GO:0009307">
    <property type="term" value="P:DNA restriction-modification system"/>
    <property type="evidence" value="ECO:0007669"/>
    <property type="project" value="UniProtKB-KW"/>
</dbReference>
<keyword evidence="2" id="KW-0808">Transferase</keyword>
<name>A0A3S2W627_9ACTN</name>
<proteinExistence type="predicted"/>
<evidence type="ECO:0000256" key="4">
    <source>
        <dbReference type="SAM" id="MobiDB-lite"/>
    </source>
</evidence>
<dbReference type="OrthoDB" id="9813719at2"/>
<dbReference type="EMBL" id="RZYA01000001">
    <property type="protein sequence ID" value="RVU29009.1"/>
    <property type="molecule type" value="Genomic_DNA"/>
</dbReference>
<keyword evidence="1" id="KW-0489">Methyltransferase</keyword>
<dbReference type="InterPro" id="IPR001525">
    <property type="entry name" value="C5_MeTfrase"/>
</dbReference>
<reference evidence="5 6" key="1">
    <citation type="submission" date="2019-01" db="EMBL/GenBank/DDBJ databases">
        <title>Genome sequences of Streptomyces and Rhizobium isolates collected from root and soil.</title>
        <authorList>
            <person name="Chhettri S."/>
            <person name="Sevigny J.L."/>
            <person name="Sen A."/>
            <person name="Ennis N."/>
            <person name="Tisa L."/>
        </authorList>
    </citation>
    <scope>NUCLEOTIDE SEQUENCE [LARGE SCALE GENOMIC DNA]</scope>
    <source>
        <strain evidence="5 6">San01</strain>
    </source>
</reference>
<evidence type="ECO:0000256" key="1">
    <source>
        <dbReference type="ARBA" id="ARBA00022603"/>
    </source>
</evidence>
<dbReference type="SUPFAM" id="SSF53335">
    <property type="entry name" value="S-adenosyl-L-methionine-dependent methyltransferases"/>
    <property type="match status" value="1"/>
</dbReference>
<organism evidence="5 6">
    <name type="scientific">Streptomyces antnestii</name>
    <dbReference type="NCBI Taxonomy" id="2494256"/>
    <lineage>
        <taxon>Bacteria</taxon>
        <taxon>Bacillati</taxon>
        <taxon>Actinomycetota</taxon>
        <taxon>Actinomycetes</taxon>
        <taxon>Kitasatosporales</taxon>
        <taxon>Streptomycetaceae</taxon>
        <taxon>Streptomyces</taxon>
    </lineage>
</organism>
<evidence type="ECO:0000256" key="2">
    <source>
        <dbReference type="ARBA" id="ARBA00022679"/>
    </source>
</evidence>
<gene>
    <name evidence="5" type="ORF">EOT10_04000</name>
</gene>
<comment type="caution">
    <text evidence="5">The sequence shown here is derived from an EMBL/GenBank/DDBJ whole genome shotgun (WGS) entry which is preliminary data.</text>
</comment>